<keyword evidence="14" id="KW-1185">Reference proteome</keyword>
<evidence type="ECO:0000256" key="7">
    <source>
        <dbReference type="ARBA" id="ARBA00023004"/>
    </source>
</evidence>
<dbReference type="GO" id="GO:0016491">
    <property type="term" value="F:oxidoreductase activity"/>
    <property type="evidence" value="ECO:0007669"/>
    <property type="project" value="UniProtKB-KW"/>
</dbReference>
<accession>A0A4Q9H2W4</accession>
<dbReference type="OrthoDB" id="1447144at2"/>
<feature type="transmembrane region" description="Helical" evidence="12">
    <location>
        <begin position="20"/>
        <end position="41"/>
    </location>
</feature>
<keyword evidence="2" id="KW-1003">Cell membrane</keyword>
<dbReference type="GO" id="GO:0046872">
    <property type="term" value="F:metal ion binding"/>
    <property type="evidence" value="ECO:0007669"/>
    <property type="project" value="UniProtKB-KW"/>
</dbReference>
<evidence type="ECO:0000256" key="11">
    <source>
        <dbReference type="ARBA" id="ARBA00023444"/>
    </source>
</evidence>
<evidence type="ECO:0000256" key="4">
    <source>
        <dbReference type="ARBA" id="ARBA00022723"/>
    </source>
</evidence>
<keyword evidence="6" id="KW-0560">Oxidoreductase</keyword>
<evidence type="ECO:0000256" key="2">
    <source>
        <dbReference type="ARBA" id="ARBA00022475"/>
    </source>
</evidence>
<dbReference type="RefSeq" id="WP_130967226.1">
    <property type="nucleotide sequence ID" value="NZ_SIXI01000002.1"/>
</dbReference>
<evidence type="ECO:0000256" key="12">
    <source>
        <dbReference type="SAM" id="Phobius"/>
    </source>
</evidence>
<dbReference type="GO" id="GO:0006784">
    <property type="term" value="P:heme A biosynthetic process"/>
    <property type="evidence" value="ECO:0007669"/>
    <property type="project" value="InterPro"/>
</dbReference>
<dbReference type="EMBL" id="SIXI01000002">
    <property type="protein sequence ID" value="TBO32961.1"/>
    <property type="molecule type" value="Genomic_DNA"/>
</dbReference>
<comment type="subcellular location">
    <subcellularLocation>
        <location evidence="1">Membrane</location>
        <topology evidence="1">Multi-pass membrane protein</topology>
    </subcellularLocation>
</comment>
<dbReference type="InterPro" id="IPR050450">
    <property type="entry name" value="COX15/CtaA_HemeA_synthase"/>
</dbReference>
<name>A0A4Q9H2W4_9BURK</name>
<keyword evidence="5 12" id="KW-1133">Transmembrane helix</keyword>
<keyword evidence="7" id="KW-0408">Iron</keyword>
<dbReference type="AlphaFoldDB" id="A0A4Q9H2W4"/>
<keyword evidence="8" id="KW-0350">Heme biosynthesis</keyword>
<proteinExistence type="predicted"/>
<evidence type="ECO:0000256" key="9">
    <source>
        <dbReference type="ARBA" id="ARBA00023136"/>
    </source>
</evidence>
<reference evidence="13 14" key="1">
    <citation type="submission" date="2019-02" db="EMBL/GenBank/DDBJ databases">
        <title>Aquabacterium sp. strain KMB7.</title>
        <authorList>
            <person name="Chen W.-M."/>
        </authorList>
    </citation>
    <scope>NUCLEOTIDE SEQUENCE [LARGE SCALE GENOMIC DNA]</scope>
    <source>
        <strain evidence="13 14">KMB7</strain>
    </source>
</reference>
<evidence type="ECO:0000313" key="14">
    <source>
        <dbReference type="Proteomes" id="UP000292120"/>
    </source>
</evidence>
<dbReference type="InterPro" id="IPR003780">
    <property type="entry name" value="COX15/CtaA_fam"/>
</dbReference>
<feature type="transmembrane region" description="Helical" evidence="12">
    <location>
        <begin position="336"/>
        <end position="354"/>
    </location>
</feature>
<feature type="transmembrane region" description="Helical" evidence="12">
    <location>
        <begin position="360"/>
        <end position="380"/>
    </location>
</feature>
<dbReference type="Proteomes" id="UP000292120">
    <property type="component" value="Unassembled WGS sequence"/>
</dbReference>
<evidence type="ECO:0000256" key="8">
    <source>
        <dbReference type="ARBA" id="ARBA00023133"/>
    </source>
</evidence>
<evidence type="ECO:0000256" key="1">
    <source>
        <dbReference type="ARBA" id="ARBA00004141"/>
    </source>
</evidence>
<keyword evidence="3 12" id="KW-0812">Transmembrane</keyword>
<evidence type="ECO:0000256" key="5">
    <source>
        <dbReference type="ARBA" id="ARBA00022989"/>
    </source>
</evidence>
<sequence length="403" mass="42301">MSAELASTLVSEAPVALVNWRPALSVALVGALIALGPLALVWRQQRARGAAHWARALTLATLVLTLDLVVFGAFTRLSDSGLGCPDWPGCYGSTSPVGAHAAIAQEVAESPHGPVTHRKAWIEMIHRYLATGVGALITLLMGLAWWQRGRADVSGALSPWWATATFVWVCVQGLFGALTVTLKLYPLVVTGHLLGGLLGVALLTAQVRALSGAAGQGAWHEPVPAPLRRAALVVCGLWFAQAALGGWVSTNGAVLACEDFPTCHGQWWPAADWRTALTLLRPLGSDGQGGAITLQALTAIHLMHRLGAVVATLAVLVLAWRCWVQGLPACRRDARCLLALLAWQVLSGLSNVVLDWPLLAALAHTTGAALMVAFLTRMAVQPSGLATAPREALAPLSLTPKGA</sequence>
<evidence type="ECO:0000313" key="13">
    <source>
        <dbReference type="EMBL" id="TBO32961.1"/>
    </source>
</evidence>
<dbReference type="PANTHER" id="PTHR35457">
    <property type="entry name" value="HEME A SYNTHASE"/>
    <property type="match status" value="1"/>
</dbReference>
<evidence type="ECO:0000256" key="6">
    <source>
        <dbReference type="ARBA" id="ARBA00023002"/>
    </source>
</evidence>
<feature type="transmembrane region" description="Helical" evidence="12">
    <location>
        <begin position="158"/>
        <end position="178"/>
    </location>
</feature>
<gene>
    <name evidence="13" type="ORF">EYS42_07330</name>
</gene>
<dbReference type="Pfam" id="PF02628">
    <property type="entry name" value="COX15-CtaA"/>
    <property type="match status" value="1"/>
</dbReference>
<evidence type="ECO:0000256" key="3">
    <source>
        <dbReference type="ARBA" id="ARBA00022692"/>
    </source>
</evidence>
<dbReference type="PANTHER" id="PTHR35457:SF1">
    <property type="entry name" value="HEME A SYNTHASE"/>
    <property type="match status" value="1"/>
</dbReference>
<keyword evidence="9 12" id="KW-0472">Membrane</keyword>
<keyword evidence="10" id="KW-1015">Disulfide bond</keyword>
<evidence type="ECO:0000256" key="10">
    <source>
        <dbReference type="ARBA" id="ARBA00023157"/>
    </source>
</evidence>
<feature type="transmembrane region" description="Helical" evidence="12">
    <location>
        <begin position="128"/>
        <end position="146"/>
    </location>
</feature>
<comment type="caution">
    <text evidence="13">The sequence shown here is derived from an EMBL/GenBank/DDBJ whole genome shotgun (WGS) entry which is preliminary data.</text>
</comment>
<comment type="pathway">
    <text evidence="11">Porphyrin-containing compound metabolism.</text>
</comment>
<protein>
    <submittedName>
        <fullName evidence="13">Heme A synthase</fullName>
    </submittedName>
</protein>
<organism evidence="13 14">
    <name type="scientific">Aquabacterium lacunae</name>
    <dbReference type="NCBI Taxonomy" id="2528630"/>
    <lineage>
        <taxon>Bacteria</taxon>
        <taxon>Pseudomonadati</taxon>
        <taxon>Pseudomonadota</taxon>
        <taxon>Betaproteobacteria</taxon>
        <taxon>Burkholderiales</taxon>
        <taxon>Aquabacterium</taxon>
    </lineage>
</organism>
<keyword evidence="4" id="KW-0479">Metal-binding</keyword>
<feature type="transmembrane region" description="Helical" evidence="12">
    <location>
        <begin position="306"/>
        <end position="324"/>
    </location>
</feature>
<dbReference type="GO" id="GO:0016020">
    <property type="term" value="C:membrane"/>
    <property type="evidence" value="ECO:0007669"/>
    <property type="project" value="UniProtKB-SubCell"/>
</dbReference>
<feature type="transmembrane region" description="Helical" evidence="12">
    <location>
        <begin position="184"/>
        <end position="205"/>
    </location>
</feature>